<dbReference type="PANTHER" id="PTHR43406">
    <property type="entry name" value="TRYPTOPHAN SYNTHASE, ALPHA CHAIN"/>
    <property type="match status" value="1"/>
</dbReference>
<dbReference type="GO" id="GO:0005829">
    <property type="term" value="C:cytosol"/>
    <property type="evidence" value="ECO:0007669"/>
    <property type="project" value="TreeGrafter"/>
</dbReference>
<dbReference type="EMBL" id="MFVK01000006">
    <property type="protein sequence ID" value="OGI99862.1"/>
    <property type="molecule type" value="Genomic_DNA"/>
</dbReference>
<protein>
    <recommendedName>
        <fullName evidence="8">Tryptophan synthase alpha chain</fullName>
        <ecNumber evidence="8">4.2.1.20</ecNumber>
    </recommendedName>
</protein>
<sequence length="266" mass="29910">MNNIDIQYEKIKKEKRMGLMTHVVVGYPSIPATRAIVKMMAEEGADFIELQIPFSDPLGDGPVIHQANTKALTKGIRVRDAFALVKTLREKDRITIPLLFMTYMNIPFSYGLEKFCKDAESADINGLIIPDYNLKLEGIDHFEKFAEKYNQILIRFVSLESASSRMKLLSSGAKGFIYCFSTQGITGVREHLEKYLTKHLGQVRRYFSLPLAVGFGISNAEHIRSLKGSADIVVVGSAMIKAFEEGGIKKSRIKIRELVDVCKNKK</sequence>
<evidence type="ECO:0000256" key="5">
    <source>
        <dbReference type="ARBA" id="ARBA00023141"/>
    </source>
</evidence>
<evidence type="ECO:0000256" key="3">
    <source>
        <dbReference type="ARBA" id="ARBA00022605"/>
    </source>
</evidence>
<keyword evidence="3 8" id="KW-0028">Amino-acid biosynthesis</keyword>
<comment type="caution">
    <text evidence="10">The sequence shown here is derived from an EMBL/GenBank/DDBJ whole genome shotgun (WGS) entry which is preliminary data.</text>
</comment>
<organism evidence="10 11">
    <name type="scientific">Candidatus Nomurabacteria bacterium RIFCSPLOWO2_02_FULL_40_10</name>
    <dbReference type="NCBI Taxonomy" id="1801786"/>
    <lineage>
        <taxon>Bacteria</taxon>
        <taxon>Candidatus Nomuraibacteriota</taxon>
    </lineage>
</organism>
<dbReference type="Pfam" id="PF00290">
    <property type="entry name" value="Trp_syntA"/>
    <property type="match status" value="1"/>
</dbReference>
<dbReference type="PROSITE" id="PS00167">
    <property type="entry name" value="TRP_SYNTHASE_ALPHA"/>
    <property type="match status" value="1"/>
</dbReference>
<evidence type="ECO:0000313" key="10">
    <source>
        <dbReference type="EMBL" id="OGI99862.1"/>
    </source>
</evidence>
<name>A0A1F6Y0E9_9BACT</name>
<dbReference type="AlphaFoldDB" id="A0A1F6Y0E9"/>
<comment type="catalytic activity">
    <reaction evidence="7 8">
        <text>(1S,2R)-1-C-(indol-3-yl)glycerol 3-phosphate + L-serine = D-glyceraldehyde 3-phosphate + L-tryptophan + H2O</text>
        <dbReference type="Rhea" id="RHEA:10532"/>
        <dbReference type="ChEBI" id="CHEBI:15377"/>
        <dbReference type="ChEBI" id="CHEBI:33384"/>
        <dbReference type="ChEBI" id="CHEBI:57912"/>
        <dbReference type="ChEBI" id="CHEBI:58866"/>
        <dbReference type="ChEBI" id="CHEBI:59776"/>
        <dbReference type="EC" id="4.2.1.20"/>
    </reaction>
</comment>
<dbReference type="PANTHER" id="PTHR43406:SF1">
    <property type="entry name" value="TRYPTOPHAN SYNTHASE ALPHA CHAIN, CHLOROPLASTIC"/>
    <property type="match status" value="1"/>
</dbReference>
<comment type="similarity">
    <text evidence="8 9">Belongs to the TrpA family.</text>
</comment>
<evidence type="ECO:0000313" key="11">
    <source>
        <dbReference type="Proteomes" id="UP000176479"/>
    </source>
</evidence>
<evidence type="ECO:0000256" key="9">
    <source>
        <dbReference type="RuleBase" id="RU003662"/>
    </source>
</evidence>
<dbReference type="NCBIfam" id="TIGR00262">
    <property type="entry name" value="trpA"/>
    <property type="match status" value="1"/>
</dbReference>
<evidence type="ECO:0000256" key="8">
    <source>
        <dbReference type="HAMAP-Rule" id="MF_00131"/>
    </source>
</evidence>
<evidence type="ECO:0000256" key="1">
    <source>
        <dbReference type="ARBA" id="ARBA00004733"/>
    </source>
</evidence>
<dbReference type="InterPro" id="IPR018204">
    <property type="entry name" value="Trp_synthase_alpha_AS"/>
</dbReference>
<accession>A0A1F6Y0E9</accession>
<dbReference type="Proteomes" id="UP000176479">
    <property type="component" value="Unassembled WGS sequence"/>
</dbReference>
<keyword evidence="5 8" id="KW-0057">Aromatic amino acid biosynthesis</keyword>
<evidence type="ECO:0000256" key="6">
    <source>
        <dbReference type="ARBA" id="ARBA00023239"/>
    </source>
</evidence>
<dbReference type="GO" id="GO:0004834">
    <property type="term" value="F:tryptophan synthase activity"/>
    <property type="evidence" value="ECO:0007669"/>
    <property type="project" value="UniProtKB-UniRule"/>
</dbReference>
<comment type="function">
    <text evidence="8">The alpha subunit is responsible for the aldol cleavage of indoleglycerol phosphate to indole and glyceraldehyde 3-phosphate.</text>
</comment>
<gene>
    <name evidence="8" type="primary">trpA</name>
    <name evidence="10" type="ORF">A3H53_02405</name>
</gene>
<feature type="active site" description="Proton acceptor" evidence="8">
    <location>
        <position position="49"/>
    </location>
</feature>
<evidence type="ECO:0000256" key="7">
    <source>
        <dbReference type="ARBA" id="ARBA00049047"/>
    </source>
</evidence>
<keyword evidence="6 8" id="KW-0456">Lyase</keyword>
<dbReference type="SUPFAM" id="SSF51366">
    <property type="entry name" value="Ribulose-phoshate binding barrel"/>
    <property type="match status" value="1"/>
</dbReference>
<dbReference type="UniPathway" id="UPA00035">
    <property type="reaction ID" value="UER00044"/>
</dbReference>
<evidence type="ECO:0000256" key="4">
    <source>
        <dbReference type="ARBA" id="ARBA00022822"/>
    </source>
</evidence>
<comment type="pathway">
    <text evidence="1 8">Amino-acid biosynthesis; L-tryptophan biosynthesis; L-tryptophan from chorismate: step 5/5.</text>
</comment>
<dbReference type="Gene3D" id="3.20.20.70">
    <property type="entry name" value="Aldolase class I"/>
    <property type="match status" value="1"/>
</dbReference>
<feature type="active site" description="Proton acceptor" evidence="8">
    <location>
        <position position="60"/>
    </location>
</feature>
<keyword evidence="4 8" id="KW-0822">Tryptophan biosynthesis</keyword>
<dbReference type="InterPro" id="IPR011060">
    <property type="entry name" value="RibuloseP-bd_barrel"/>
</dbReference>
<reference evidence="10 11" key="1">
    <citation type="journal article" date="2016" name="Nat. Commun.">
        <title>Thousands of microbial genomes shed light on interconnected biogeochemical processes in an aquifer system.</title>
        <authorList>
            <person name="Anantharaman K."/>
            <person name="Brown C.T."/>
            <person name="Hug L.A."/>
            <person name="Sharon I."/>
            <person name="Castelle C.J."/>
            <person name="Probst A.J."/>
            <person name="Thomas B.C."/>
            <person name="Singh A."/>
            <person name="Wilkins M.J."/>
            <person name="Karaoz U."/>
            <person name="Brodie E.L."/>
            <person name="Williams K.H."/>
            <person name="Hubbard S.S."/>
            <person name="Banfield J.F."/>
        </authorList>
    </citation>
    <scope>NUCLEOTIDE SEQUENCE [LARGE SCALE GENOMIC DNA]</scope>
</reference>
<comment type="subunit">
    <text evidence="2 8">Tetramer of two alpha and two beta chains.</text>
</comment>
<dbReference type="InterPro" id="IPR013785">
    <property type="entry name" value="Aldolase_TIM"/>
</dbReference>
<dbReference type="HAMAP" id="MF_00131">
    <property type="entry name" value="Trp_synth_alpha"/>
    <property type="match status" value="1"/>
</dbReference>
<dbReference type="EC" id="4.2.1.20" evidence="8"/>
<dbReference type="InterPro" id="IPR002028">
    <property type="entry name" value="Trp_synthase_suA"/>
</dbReference>
<dbReference type="CDD" id="cd04724">
    <property type="entry name" value="Tryptophan_synthase_alpha"/>
    <property type="match status" value="1"/>
</dbReference>
<evidence type="ECO:0000256" key="2">
    <source>
        <dbReference type="ARBA" id="ARBA00011270"/>
    </source>
</evidence>
<proteinExistence type="inferred from homology"/>